<evidence type="ECO:0000256" key="12">
    <source>
        <dbReference type="SAM" id="Phobius"/>
    </source>
</evidence>
<evidence type="ECO:0000256" key="7">
    <source>
        <dbReference type="ARBA" id="ARBA00040944"/>
    </source>
</evidence>
<keyword evidence="4" id="KW-0732">Signal</keyword>
<feature type="transmembrane region" description="Helical" evidence="12">
    <location>
        <begin position="24"/>
        <end position="42"/>
    </location>
</feature>
<gene>
    <name evidence="14" type="ORF">BDV98DRAFT_325390</name>
</gene>
<evidence type="ECO:0000256" key="6">
    <source>
        <dbReference type="ARBA" id="ARBA00023180"/>
    </source>
</evidence>
<comment type="catalytic activity">
    <reaction evidence="10">
        <text>L-threonyl-[protein] + UDP-N-acetyl-alpha-D-glucosamine = 3-O-(N-acetyl-beta-D-glucosaminyl)-L-threonyl-[protein] + UDP + H(+)</text>
        <dbReference type="Rhea" id="RHEA:48908"/>
        <dbReference type="Rhea" id="RHEA-COMP:11060"/>
        <dbReference type="Rhea" id="RHEA-COMP:12252"/>
        <dbReference type="ChEBI" id="CHEBI:15378"/>
        <dbReference type="ChEBI" id="CHEBI:30013"/>
        <dbReference type="ChEBI" id="CHEBI:57705"/>
        <dbReference type="ChEBI" id="CHEBI:58223"/>
        <dbReference type="ChEBI" id="CHEBI:90840"/>
        <dbReference type="EC" id="2.4.1.255"/>
    </reaction>
</comment>
<dbReference type="GO" id="GO:0097363">
    <property type="term" value="F:protein O-acetylglucosaminyltransferase activity"/>
    <property type="evidence" value="ECO:0007669"/>
    <property type="project" value="UniProtKB-EC"/>
</dbReference>
<evidence type="ECO:0000256" key="4">
    <source>
        <dbReference type="ARBA" id="ARBA00022729"/>
    </source>
</evidence>
<keyword evidence="12" id="KW-0472">Membrane</keyword>
<keyword evidence="2" id="KW-0328">Glycosyltransferase</keyword>
<keyword evidence="5" id="KW-0256">Endoplasmic reticulum</keyword>
<dbReference type="Pfam" id="PF04577">
    <property type="entry name" value="Glyco_transf_61"/>
    <property type="match status" value="1"/>
</dbReference>
<evidence type="ECO:0000256" key="8">
    <source>
        <dbReference type="ARBA" id="ARBA00042574"/>
    </source>
</evidence>
<proteinExistence type="predicted"/>
<feature type="compositionally biased region" description="Basic and acidic residues" evidence="11">
    <location>
        <begin position="514"/>
        <end position="526"/>
    </location>
</feature>
<organism evidence="14 15">
    <name type="scientific">Pterulicium gracile</name>
    <dbReference type="NCBI Taxonomy" id="1884261"/>
    <lineage>
        <taxon>Eukaryota</taxon>
        <taxon>Fungi</taxon>
        <taxon>Dikarya</taxon>
        <taxon>Basidiomycota</taxon>
        <taxon>Agaricomycotina</taxon>
        <taxon>Agaricomycetes</taxon>
        <taxon>Agaricomycetidae</taxon>
        <taxon>Agaricales</taxon>
        <taxon>Pleurotineae</taxon>
        <taxon>Pterulaceae</taxon>
        <taxon>Pterulicium</taxon>
    </lineage>
</organism>
<evidence type="ECO:0000256" key="11">
    <source>
        <dbReference type="SAM" id="MobiDB-lite"/>
    </source>
</evidence>
<dbReference type="STRING" id="1884261.A0A5C3QRL6"/>
<evidence type="ECO:0000256" key="9">
    <source>
        <dbReference type="ARBA" id="ARBA00048317"/>
    </source>
</evidence>
<dbReference type="GO" id="GO:0005788">
    <property type="term" value="C:endoplasmic reticulum lumen"/>
    <property type="evidence" value="ECO:0007669"/>
    <property type="project" value="TreeGrafter"/>
</dbReference>
<reference evidence="14 15" key="1">
    <citation type="journal article" date="2019" name="Nat. Ecol. Evol.">
        <title>Megaphylogeny resolves global patterns of mushroom evolution.</title>
        <authorList>
            <person name="Varga T."/>
            <person name="Krizsan K."/>
            <person name="Foldi C."/>
            <person name="Dima B."/>
            <person name="Sanchez-Garcia M."/>
            <person name="Sanchez-Ramirez S."/>
            <person name="Szollosi G.J."/>
            <person name="Szarkandi J.G."/>
            <person name="Papp V."/>
            <person name="Albert L."/>
            <person name="Andreopoulos W."/>
            <person name="Angelini C."/>
            <person name="Antonin V."/>
            <person name="Barry K.W."/>
            <person name="Bougher N.L."/>
            <person name="Buchanan P."/>
            <person name="Buyck B."/>
            <person name="Bense V."/>
            <person name="Catcheside P."/>
            <person name="Chovatia M."/>
            <person name="Cooper J."/>
            <person name="Damon W."/>
            <person name="Desjardin D."/>
            <person name="Finy P."/>
            <person name="Geml J."/>
            <person name="Haridas S."/>
            <person name="Hughes K."/>
            <person name="Justo A."/>
            <person name="Karasinski D."/>
            <person name="Kautmanova I."/>
            <person name="Kiss B."/>
            <person name="Kocsube S."/>
            <person name="Kotiranta H."/>
            <person name="LaButti K.M."/>
            <person name="Lechner B.E."/>
            <person name="Liimatainen K."/>
            <person name="Lipzen A."/>
            <person name="Lukacs Z."/>
            <person name="Mihaltcheva S."/>
            <person name="Morgado L.N."/>
            <person name="Niskanen T."/>
            <person name="Noordeloos M.E."/>
            <person name="Ohm R.A."/>
            <person name="Ortiz-Santana B."/>
            <person name="Ovrebo C."/>
            <person name="Racz N."/>
            <person name="Riley R."/>
            <person name="Savchenko A."/>
            <person name="Shiryaev A."/>
            <person name="Soop K."/>
            <person name="Spirin V."/>
            <person name="Szebenyi C."/>
            <person name="Tomsovsky M."/>
            <person name="Tulloss R.E."/>
            <person name="Uehling J."/>
            <person name="Grigoriev I.V."/>
            <person name="Vagvolgyi C."/>
            <person name="Papp T."/>
            <person name="Martin F.M."/>
            <person name="Miettinen O."/>
            <person name="Hibbett D.S."/>
            <person name="Nagy L.G."/>
        </authorList>
    </citation>
    <scope>NUCLEOTIDE SEQUENCE [LARGE SCALE GENOMIC DNA]</scope>
    <source>
        <strain evidence="14 15">CBS 309.79</strain>
    </source>
</reference>
<keyword evidence="12" id="KW-0812">Transmembrane</keyword>
<keyword evidence="12" id="KW-1133">Transmembrane helix</keyword>
<protein>
    <recommendedName>
        <fullName evidence="7">EGF domain-specific O-linked N-acetylglucosamine transferase</fullName>
        <ecNumber evidence="1">2.4.1.255</ecNumber>
    </recommendedName>
    <alternativeName>
        <fullName evidence="8">Extracellular O-linked N-acetylglucosamine transferase</fullName>
    </alternativeName>
</protein>
<dbReference type="PANTHER" id="PTHR20961:SF148">
    <property type="entry name" value="EGF DOMAIN-SPECIFIC O-LINKED N-ACETYLGLUCOSAMINE TRANSFERASE"/>
    <property type="match status" value="1"/>
</dbReference>
<evidence type="ECO:0000256" key="10">
    <source>
        <dbReference type="ARBA" id="ARBA00049432"/>
    </source>
</evidence>
<dbReference type="PANTHER" id="PTHR20961">
    <property type="entry name" value="GLYCOSYLTRANSFERASE"/>
    <property type="match status" value="1"/>
</dbReference>
<comment type="catalytic activity">
    <reaction evidence="9">
        <text>L-seryl-[protein] + UDP-N-acetyl-alpha-D-glucosamine = 3-O-(N-acetyl-beta-D-glucosaminyl)-L-seryl-[protein] + UDP + H(+)</text>
        <dbReference type="Rhea" id="RHEA:48904"/>
        <dbReference type="Rhea" id="RHEA-COMP:9863"/>
        <dbReference type="Rhea" id="RHEA-COMP:12251"/>
        <dbReference type="ChEBI" id="CHEBI:15378"/>
        <dbReference type="ChEBI" id="CHEBI:29999"/>
        <dbReference type="ChEBI" id="CHEBI:57705"/>
        <dbReference type="ChEBI" id="CHEBI:58223"/>
        <dbReference type="ChEBI" id="CHEBI:90838"/>
        <dbReference type="EC" id="2.4.1.255"/>
    </reaction>
</comment>
<dbReference type="InterPro" id="IPR049625">
    <property type="entry name" value="Glyco_transf_61_cat"/>
</dbReference>
<evidence type="ECO:0000313" key="15">
    <source>
        <dbReference type="Proteomes" id="UP000305067"/>
    </source>
</evidence>
<evidence type="ECO:0000256" key="2">
    <source>
        <dbReference type="ARBA" id="ARBA00022676"/>
    </source>
</evidence>
<evidence type="ECO:0000259" key="13">
    <source>
        <dbReference type="Pfam" id="PF04577"/>
    </source>
</evidence>
<evidence type="ECO:0000256" key="1">
    <source>
        <dbReference type="ARBA" id="ARBA00011970"/>
    </source>
</evidence>
<dbReference type="EC" id="2.4.1.255" evidence="1"/>
<evidence type="ECO:0000313" key="14">
    <source>
        <dbReference type="EMBL" id="TFL04626.1"/>
    </source>
</evidence>
<dbReference type="AlphaFoldDB" id="A0A5C3QRL6"/>
<sequence>MVVGIGGFLRRLPRFVHTARQRHILITVTLVVLMLIFITSTFPPRTSLWTTTLSQSVTAPPPKTLPELQLLNLAQSPNTTTAASRFCEDRFGPSYLYNLQDNAIQYCSQEPESHSRLTCFHTKRRNPIQTDSFCIAQGASLDTSRSQYTLGDCTLRRPVREELQRGLIPYTAIRGYWYDTGPRNVFSQFFTTFETASRPLLALRAFLPFTNTQTVFTILVKREGEGNLWHCLMEIWSLTESLDVLRLTTDPQTAQPFFHAPTDVPNAQVVILDEHPDGPYFDLWTMLAGRPPVRLKEALKSGRFKQGTMLAASPGTKHKVIVPLAGAANPIWENDWVDRACEDAALLKLFGRRVLNHVGVRAFDAPTEEASSTLSLVQVQARQPRKIRVTYIVRKESRRVLYFDALLSSARLAFPDVEARLVDFASLPFAEQVRIVHQETDVLVGVHGAGLTHTMFLHGDWVERGGGKAVVEIQPDIMDYKGFHNMARMLGHGYFMAKAHSMSRDDLEEERVSLSAKERRGGARQEENDETFGGPEDLDFSAQREAHTHEDGHLHKRLDWHFVDVKINETWFLEVIGEAVAYVKGWRESEGLN</sequence>
<name>A0A5C3QRL6_9AGAR</name>
<evidence type="ECO:0000256" key="5">
    <source>
        <dbReference type="ARBA" id="ARBA00022824"/>
    </source>
</evidence>
<dbReference type="OrthoDB" id="529273at2759"/>
<keyword evidence="15" id="KW-1185">Reference proteome</keyword>
<evidence type="ECO:0000256" key="3">
    <source>
        <dbReference type="ARBA" id="ARBA00022679"/>
    </source>
</evidence>
<accession>A0A5C3QRL6</accession>
<feature type="region of interest" description="Disordered" evidence="11">
    <location>
        <begin position="514"/>
        <end position="538"/>
    </location>
</feature>
<dbReference type="EMBL" id="ML178818">
    <property type="protein sequence ID" value="TFL04626.1"/>
    <property type="molecule type" value="Genomic_DNA"/>
</dbReference>
<keyword evidence="3" id="KW-0808">Transferase</keyword>
<dbReference type="InterPro" id="IPR007657">
    <property type="entry name" value="Glycosyltransferase_61"/>
</dbReference>
<dbReference type="Proteomes" id="UP000305067">
    <property type="component" value="Unassembled WGS sequence"/>
</dbReference>
<keyword evidence="6" id="KW-0325">Glycoprotein</keyword>
<feature type="domain" description="Glycosyltransferase 61 catalytic" evidence="13">
    <location>
        <begin position="379"/>
        <end position="458"/>
    </location>
</feature>